<dbReference type="InterPro" id="IPR038670">
    <property type="entry name" value="HslJ-like_sf"/>
</dbReference>
<keyword evidence="2" id="KW-0732">Signal</keyword>
<dbReference type="EMBL" id="CP141059">
    <property type="protein sequence ID" value="WQQ24551.1"/>
    <property type="molecule type" value="Genomic_DNA"/>
</dbReference>
<evidence type="ECO:0000256" key="1">
    <source>
        <dbReference type="SAM" id="MobiDB-lite"/>
    </source>
</evidence>
<dbReference type="Proteomes" id="UP001327225">
    <property type="component" value="Chromosome"/>
</dbReference>
<dbReference type="InterPro" id="IPR053147">
    <property type="entry name" value="Hsp_HslJ-like"/>
</dbReference>
<feature type="chain" id="PRO_5046842246" evidence="2">
    <location>
        <begin position="21"/>
        <end position="176"/>
    </location>
</feature>
<name>A0ABZ0ZJ36_9ACTN</name>
<gene>
    <name evidence="4" type="ORF">SHK19_11270</name>
</gene>
<evidence type="ECO:0000256" key="2">
    <source>
        <dbReference type="SAM" id="SignalP"/>
    </source>
</evidence>
<dbReference type="Pfam" id="PF03724">
    <property type="entry name" value="META"/>
    <property type="match status" value="1"/>
</dbReference>
<accession>A0ABZ0ZJ36</accession>
<protein>
    <submittedName>
        <fullName evidence="4">META domain-containing protein</fullName>
    </submittedName>
</protein>
<sequence length="176" mass="18094">MTPRPIGMRLTLLAATALLAVTLAGCGDEEPTTMADDAPAALSRDDLDGRAFSSVRVDGHQLVGDTRVRLGFSGEEVRAEAGCNHLFGTVAIDGGTLTASNMGGTEMGCPNGLHDQDSWLAAFLSAGPEAVLVDDTLTLSKDGVVIELVELDLPDAPTGDPDEPRSDDDGSVVSSG</sequence>
<dbReference type="PROSITE" id="PS51257">
    <property type="entry name" value="PROKAR_LIPOPROTEIN"/>
    <property type="match status" value="1"/>
</dbReference>
<keyword evidence="5" id="KW-1185">Reference proteome</keyword>
<feature type="domain" description="DUF306" evidence="3">
    <location>
        <begin position="46"/>
        <end position="143"/>
    </location>
</feature>
<dbReference type="PANTHER" id="PTHR35535:SF1">
    <property type="entry name" value="HEAT SHOCK PROTEIN HSLJ"/>
    <property type="match status" value="1"/>
</dbReference>
<dbReference type="PANTHER" id="PTHR35535">
    <property type="entry name" value="HEAT SHOCK PROTEIN HSLJ"/>
    <property type="match status" value="1"/>
</dbReference>
<proteinExistence type="predicted"/>
<feature type="region of interest" description="Disordered" evidence="1">
    <location>
        <begin position="152"/>
        <end position="176"/>
    </location>
</feature>
<dbReference type="InterPro" id="IPR005184">
    <property type="entry name" value="DUF306_Meta_HslJ"/>
</dbReference>
<evidence type="ECO:0000313" key="4">
    <source>
        <dbReference type="EMBL" id="WQQ24551.1"/>
    </source>
</evidence>
<dbReference type="RefSeq" id="WP_322936285.1">
    <property type="nucleotide sequence ID" value="NZ_CP141059.1"/>
</dbReference>
<dbReference type="Gene3D" id="2.40.128.270">
    <property type="match status" value="1"/>
</dbReference>
<evidence type="ECO:0000313" key="5">
    <source>
        <dbReference type="Proteomes" id="UP001327225"/>
    </source>
</evidence>
<feature type="signal peptide" evidence="2">
    <location>
        <begin position="1"/>
        <end position="20"/>
    </location>
</feature>
<reference evidence="5" key="1">
    <citation type="submission" date="2023-12" db="EMBL/GenBank/DDBJ databases">
        <title>Novel species in genus Nocardioides.</title>
        <authorList>
            <person name="Zhou H."/>
        </authorList>
    </citation>
    <scope>NUCLEOTIDE SEQUENCE [LARGE SCALE GENOMIC DNA]</scope>
    <source>
        <strain evidence="5">HM61</strain>
    </source>
</reference>
<organism evidence="4 5">
    <name type="scientific">Nocardioides bizhenqiangii</name>
    <dbReference type="NCBI Taxonomy" id="3095076"/>
    <lineage>
        <taxon>Bacteria</taxon>
        <taxon>Bacillati</taxon>
        <taxon>Actinomycetota</taxon>
        <taxon>Actinomycetes</taxon>
        <taxon>Propionibacteriales</taxon>
        <taxon>Nocardioidaceae</taxon>
        <taxon>Nocardioides</taxon>
    </lineage>
</organism>
<evidence type="ECO:0000259" key="3">
    <source>
        <dbReference type="Pfam" id="PF03724"/>
    </source>
</evidence>